<dbReference type="RefSeq" id="WP_064123675.1">
    <property type="nucleotide sequence ID" value="NZ_CP015243.1"/>
</dbReference>
<organism evidence="2 3">
    <name type="scientific">Halotalea alkalilenta</name>
    <dbReference type="NCBI Taxonomy" id="376489"/>
    <lineage>
        <taxon>Bacteria</taxon>
        <taxon>Pseudomonadati</taxon>
        <taxon>Pseudomonadota</taxon>
        <taxon>Gammaproteobacteria</taxon>
        <taxon>Oceanospirillales</taxon>
        <taxon>Halomonadaceae</taxon>
        <taxon>Halotalea</taxon>
    </lineage>
</organism>
<gene>
    <name evidence="2" type="ORF">A5892_16240</name>
</gene>
<evidence type="ECO:0000313" key="3">
    <source>
        <dbReference type="Proteomes" id="UP000077875"/>
    </source>
</evidence>
<keyword evidence="2" id="KW-0503">Monooxygenase</keyword>
<dbReference type="PROSITE" id="PS51725">
    <property type="entry name" value="ABM"/>
    <property type="match status" value="1"/>
</dbReference>
<dbReference type="InterPro" id="IPR011008">
    <property type="entry name" value="Dimeric_a/b-barrel"/>
</dbReference>
<evidence type="ECO:0000313" key="2">
    <source>
        <dbReference type="EMBL" id="ANF58819.1"/>
    </source>
</evidence>
<dbReference type="InterPro" id="IPR007138">
    <property type="entry name" value="ABM_dom"/>
</dbReference>
<dbReference type="AlphaFoldDB" id="A0A172YHT4"/>
<dbReference type="GO" id="GO:0004497">
    <property type="term" value="F:monooxygenase activity"/>
    <property type="evidence" value="ECO:0007669"/>
    <property type="project" value="UniProtKB-KW"/>
</dbReference>
<dbReference type="PANTHER" id="PTHR33336">
    <property type="entry name" value="QUINOL MONOOXYGENASE YGIN-RELATED"/>
    <property type="match status" value="1"/>
</dbReference>
<dbReference type="Gene3D" id="3.30.70.100">
    <property type="match status" value="1"/>
</dbReference>
<dbReference type="PANTHER" id="PTHR33336:SF1">
    <property type="entry name" value="(4S)-4-HYDROXY-5-PHOSPHONOOXYPENTANE-2,3-DIONE ISOMERASE"/>
    <property type="match status" value="1"/>
</dbReference>
<feature type="domain" description="ABM" evidence="1">
    <location>
        <begin position="6"/>
        <end position="95"/>
    </location>
</feature>
<dbReference type="KEGG" id="haa:A5892_16240"/>
<keyword evidence="2" id="KW-0560">Oxidoreductase</keyword>
<dbReference type="SUPFAM" id="SSF54909">
    <property type="entry name" value="Dimeric alpha+beta barrel"/>
    <property type="match status" value="1"/>
</dbReference>
<dbReference type="EMBL" id="CP015243">
    <property type="protein sequence ID" value="ANF58819.1"/>
    <property type="molecule type" value="Genomic_DNA"/>
</dbReference>
<keyword evidence="3" id="KW-1185">Reference proteome</keyword>
<dbReference type="Proteomes" id="UP000077875">
    <property type="component" value="Chromosome"/>
</dbReference>
<dbReference type="Pfam" id="PF03992">
    <property type="entry name" value="ABM"/>
    <property type="match status" value="1"/>
</dbReference>
<dbReference type="GO" id="GO:0005829">
    <property type="term" value="C:cytosol"/>
    <property type="evidence" value="ECO:0007669"/>
    <property type="project" value="TreeGrafter"/>
</dbReference>
<name>A0A172YHT4_9GAMM</name>
<proteinExistence type="predicted"/>
<reference evidence="2 3" key="1">
    <citation type="submission" date="2016-04" db="EMBL/GenBank/DDBJ databases">
        <title>Complete Genome Sequence of Halotalea alkalilenta IHB B 13600.</title>
        <authorList>
            <person name="Swarnkar M.K."/>
            <person name="Sharma A."/>
            <person name="Kaushal K."/>
            <person name="Soni R."/>
            <person name="Rana S."/>
            <person name="Singh A.K."/>
            <person name="Gulati A."/>
        </authorList>
    </citation>
    <scope>NUCLEOTIDE SEQUENCE [LARGE SCALE GENOMIC DNA]</scope>
    <source>
        <strain evidence="2 3">IHB B 13600</strain>
    </source>
</reference>
<dbReference type="InterPro" id="IPR050744">
    <property type="entry name" value="AI-2_Isomerase_LsrG"/>
</dbReference>
<sequence length="99" mass="11500">MSASRFVVIAEFDLKPQDRERFLELAREDARASVANEPGCHQFDLLISEEDPNLVVLHEVYDDRAAFESHLQMPHYFPFRDGTEALITAKRVRFFDLDS</sequence>
<accession>A0A172YHT4</accession>
<dbReference type="STRING" id="376489.A5892_16240"/>
<protein>
    <submittedName>
        <fullName evidence="2">Antibiotic biosynthesis monooxygenase</fullName>
    </submittedName>
</protein>
<evidence type="ECO:0000259" key="1">
    <source>
        <dbReference type="PROSITE" id="PS51725"/>
    </source>
</evidence>